<comment type="caution">
    <text evidence="10">The sequence shown here is derived from an EMBL/GenBank/DDBJ whole genome shotgun (WGS) entry which is preliminary data.</text>
</comment>
<dbReference type="GO" id="GO:0012505">
    <property type="term" value="C:endomembrane system"/>
    <property type="evidence" value="ECO:0007669"/>
    <property type="project" value="UniProtKB-SubCell"/>
</dbReference>
<evidence type="ECO:0000256" key="8">
    <source>
        <dbReference type="ARBA" id="ARBA00023224"/>
    </source>
</evidence>
<comment type="similarity">
    <text evidence="2">Belongs to the G-protein coupled receptor 2 family. Mth subfamily.</text>
</comment>
<dbReference type="GO" id="GO:0005886">
    <property type="term" value="C:plasma membrane"/>
    <property type="evidence" value="ECO:0007669"/>
    <property type="project" value="TreeGrafter"/>
</dbReference>
<dbReference type="EMBL" id="NNAY01000103">
    <property type="protein sequence ID" value="OXU30940.1"/>
    <property type="molecule type" value="Genomic_DNA"/>
</dbReference>
<evidence type="ECO:0000256" key="2">
    <source>
        <dbReference type="ARBA" id="ARBA00008979"/>
    </source>
</evidence>
<keyword evidence="3" id="KW-0812">Transmembrane</keyword>
<feature type="chain" id="PRO_5012986017" description="Methuselah N-terminal domain-containing protein" evidence="9">
    <location>
        <begin position="22"/>
        <end position="861"/>
    </location>
</feature>
<evidence type="ECO:0000256" key="4">
    <source>
        <dbReference type="ARBA" id="ARBA00022729"/>
    </source>
</evidence>
<gene>
    <name evidence="10" type="ORF">TSAR_002778</name>
</gene>
<proteinExistence type="inferred from homology"/>
<evidence type="ECO:0000256" key="6">
    <source>
        <dbReference type="ARBA" id="ARBA00023040"/>
    </source>
</evidence>
<evidence type="ECO:0000313" key="10">
    <source>
        <dbReference type="EMBL" id="OXU30940.1"/>
    </source>
</evidence>
<feature type="signal peptide" evidence="9">
    <location>
        <begin position="1"/>
        <end position="21"/>
    </location>
</feature>
<dbReference type="InterPro" id="IPR051384">
    <property type="entry name" value="Mth_GPCR"/>
</dbReference>
<dbReference type="PANTHER" id="PTHR47154">
    <property type="entry name" value="G-PROTEIN COUPLED RECEPTOR MTH-RELATED"/>
    <property type="match status" value="1"/>
</dbReference>
<comment type="subcellular location">
    <subcellularLocation>
        <location evidence="1">Endomembrane system</location>
        <topology evidence="1">Multi-pass membrane protein</topology>
    </subcellularLocation>
</comment>
<name>A0A232FK76_9HYME</name>
<keyword evidence="7" id="KW-0675">Receptor</keyword>
<dbReference type="GO" id="GO:0008528">
    <property type="term" value="F:G protein-coupled peptide receptor activity"/>
    <property type="evidence" value="ECO:0007669"/>
    <property type="project" value="TreeGrafter"/>
</dbReference>
<evidence type="ECO:0000256" key="7">
    <source>
        <dbReference type="ARBA" id="ARBA00023170"/>
    </source>
</evidence>
<keyword evidence="5" id="KW-1133">Transmembrane helix</keyword>
<sequence length="861" mass="96554">MLLIRCCCCCFLLVSASAALGDEDFRENSENNLISVIEEEYLTLLLLNSDDKKAATKSSSSFSAEKPPIIPVCCQTGYHFKRNVCIKSDNATLAPEFPQIFTPDLQPSNKTLDDFSIVYQYPCEADSFGMYPGDDDFYLLENGTILTVNLTSPSLITQIDYCVTVHMDADNNSVTVIAVCLPPESSIPMFYSIFNFMSALFLLGTFFIYTVISDLQNIHGIIVRAYVSALTVAYFALAIVQFGDQYVLERLLICQALGKYYTFIAYDGTVKLILVQLGSRWLRDKRDEGREAWQIRKGGSCAISAPRAVKLVATMPSISALGLLVLLFLSLTSYPLYLSFPSTDTDQPCHELVSVSLENATEVFANGSVFFDGLTFPKPTQYRDEKGRLRGCPCLVKKCIRFCCRPGEIHDKLHKDRPVLCHKPSTNETYEDFDLPPLPDGVLDASVGGYEDFYTIHRQGCIVPKQATIYLSGKMAMKSDSPSITAHGHFKLEHTKDAVVKTYIHEPDSYCVAYSKKHNASKIRLCNSPSEARKEKMENAMRWSETAGSWLSVIFLIATFTVYSLFPVLRNLPGKTLMAHVASMALAYISLPFIKHAEIQNSILDIDGCKTMAINKVLRATDGCATEEKKEAPRQLCRQQMTDQPCHELVSVSLENVTEVFANGSVLFNGPTFPNASTGTKRTSSRVVRVQMCCQPREIHDKLCYKLRANETIDDFDLPPLPEVVLEEFYVMSYCLAYSRVQNATKIFPPEDKVEKIENAIRWLETAAGYLSVISLIATFTVYSLFPILRNLHGKILMANVASLLSSHMFLPFVRHKEMYKCLFNVNGCKAMGMDELNFSDTSNFEDYMSLDLFSQTHKRS</sequence>
<protein>
    <recommendedName>
        <fullName evidence="12">Methuselah N-terminal domain-containing protein</fullName>
    </recommendedName>
</protein>
<dbReference type="InterPro" id="IPR036272">
    <property type="entry name" value="Methuselah_N_sf"/>
</dbReference>
<organism evidence="10 11">
    <name type="scientific">Trichomalopsis sarcophagae</name>
    <dbReference type="NCBI Taxonomy" id="543379"/>
    <lineage>
        <taxon>Eukaryota</taxon>
        <taxon>Metazoa</taxon>
        <taxon>Ecdysozoa</taxon>
        <taxon>Arthropoda</taxon>
        <taxon>Hexapoda</taxon>
        <taxon>Insecta</taxon>
        <taxon>Pterygota</taxon>
        <taxon>Neoptera</taxon>
        <taxon>Endopterygota</taxon>
        <taxon>Hymenoptera</taxon>
        <taxon>Apocrita</taxon>
        <taxon>Proctotrupomorpha</taxon>
        <taxon>Chalcidoidea</taxon>
        <taxon>Pteromalidae</taxon>
        <taxon>Pteromalinae</taxon>
        <taxon>Trichomalopsis</taxon>
    </lineage>
</organism>
<evidence type="ECO:0000256" key="3">
    <source>
        <dbReference type="ARBA" id="ARBA00022692"/>
    </source>
</evidence>
<evidence type="ECO:0000256" key="1">
    <source>
        <dbReference type="ARBA" id="ARBA00004127"/>
    </source>
</evidence>
<evidence type="ECO:0000256" key="9">
    <source>
        <dbReference type="SAM" id="SignalP"/>
    </source>
</evidence>
<keyword evidence="8" id="KW-0807">Transducer</keyword>
<keyword evidence="11" id="KW-1185">Reference proteome</keyword>
<dbReference type="Gene3D" id="2.170.180.11">
    <property type="entry name" value="Methuselah ectodomain, domain 2"/>
    <property type="match status" value="1"/>
</dbReference>
<keyword evidence="5" id="KW-0472">Membrane</keyword>
<evidence type="ECO:0008006" key="12">
    <source>
        <dbReference type="Google" id="ProtNLM"/>
    </source>
</evidence>
<dbReference type="PANTHER" id="PTHR47154:SF2">
    <property type="entry name" value="G-PROTEIN COUPLED RECEPTOR MTH-RELATED"/>
    <property type="match status" value="1"/>
</dbReference>
<dbReference type="SUPFAM" id="SSF63877">
    <property type="entry name" value="Methuselah ectodomain"/>
    <property type="match status" value="2"/>
</dbReference>
<keyword evidence="4 9" id="KW-0732">Signal</keyword>
<dbReference type="Gene3D" id="1.20.1070.10">
    <property type="entry name" value="Rhodopsin 7-helix transmembrane proteins"/>
    <property type="match status" value="2"/>
</dbReference>
<dbReference type="Proteomes" id="UP000215335">
    <property type="component" value="Unassembled WGS sequence"/>
</dbReference>
<evidence type="ECO:0000313" key="11">
    <source>
        <dbReference type="Proteomes" id="UP000215335"/>
    </source>
</evidence>
<reference evidence="10 11" key="1">
    <citation type="journal article" date="2017" name="Curr. Biol.">
        <title>The Evolution of Venom by Co-option of Single-Copy Genes.</title>
        <authorList>
            <person name="Martinson E.O."/>
            <person name="Mrinalini"/>
            <person name="Kelkar Y.D."/>
            <person name="Chang C.H."/>
            <person name="Werren J.H."/>
        </authorList>
    </citation>
    <scope>NUCLEOTIDE SEQUENCE [LARGE SCALE GENOMIC DNA]</scope>
    <source>
        <strain evidence="10 11">Alberta</strain>
        <tissue evidence="10">Whole body</tissue>
    </source>
</reference>
<dbReference type="InterPro" id="IPR023311">
    <property type="entry name" value="Methusela_ecto_dom_2"/>
</dbReference>
<accession>A0A232FK76</accession>
<keyword evidence="6" id="KW-0297">G-protein coupled receptor</keyword>
<evidence type="ECO:0000256" key="5">
    <source>
        <dbReference type="ARBA" id="ARBA00022989"/>
    </source>
</evidence>
<dbReference type="AlphaFoldDB" id="A0A232FK76"/>